<proteinExistence type="predicted"/>
<dbReference type="Proteomes" id="UP000039865">
    <property type="component" value="Unassembled WGS sequence"/>
</dbReference>
<keyword evidence="1" id="KW-0175">Coiled coil</keyword>
<dbReference type="AlphaFoldDB" id="A0A078A1B5"/>
<accession>A0A078A1B5</accession>
<dbReference type="Gene3D" id="1.25.10.10">
    <property type="entry name" value="Leucine-rich Repeat Variant"/>
    <property type="match status" value="1"/>
</dbReference>
<dbReference type="InterPro" id="IPR011989">
    <property type="entry name" value="ARM-like"/>
</dbReference>
<feature type="coiled-coil region" evidence="1">
    <location>
        <begin position="423"/>
        <end position="453"/>
    </location>
</feature>
<dbReference type="InParanoid" id="A0A078A1B5"/>
<evidence type="ECO:0000313" key="2">
    <source>
        <dbReference type="EMBL" id="CDW75637.1"/>
    </source>
</evidence>
<keyword evidence="3" id="KW-1185">Reference proteome</keyword>
<evidence type="ECO:0000256" key="1">
    <source>
        <dbReference type="SAM" id="Coils"/>
    </source>
</evidence>
<protein>
    <submittedName>
        <fullName evidence="2">Uncharacterized protein</fullName>
    </submittedName>
</protein>
<gene>
    <name evidence="2" type="primary">Contig19404.g20578</name>
    <name evidence="2" type="ORF">STYLEM_4629</name>
</gene>
<name>A0A078A1B5_STYLE</name>
<organism evidence="2 3">
    <name type="scientific">Stylonychia lemnae</name>
    <name type="common">Ciliate</name>
    <dbReference type="NCBI Taxonomy" id="5949"/>
    <lineage>
        <taxon>Eukaryota</taxon>
        <taxon>Sar</taxon>
        <taxon>Alveolata</taxon>
        <taxon>Ciliophora</taxon>
        <taxon>Intramacronucleata</taxon>
        <taxon>Spirotrichea</taxon>
        <taxon>Stichotrichia</taxon>
        <taxon>Sporadotrichida</taxon>
        <taxon>Oxytrichidae</taxon>
        <taxon>Stylonychinae</taxon>
        <taxon>Stylonychia</taxon>
    </lineage>
</organism>
<reference evidence="2 3" key="1">
    <citation type="submission" date="2014-06" db="EMBL/GenBank/DDBJ databases">
        <authorList>
            <person name="Swart Estienne"/>
        </authorList>
    </citation>
    <scope>NUCLEOTIDE SEQUENCE [LARGE SCALE GENOMIC DNA]</scope>
    <source>
        <strain evidence="2 3">130c</strain>
    </source>
</reference>
<sequence length="799" mass="93005">MQQQIQFSLKISRLPEYIQRFIEINVFDNLNNDPTKALQYLKHSLTIMNELSKAKLNSFKVAQWPLQFLKLPIQDLKIITKALKLVKLVTEYQDLQILLQQAEVVNEMFVQVLQTDSSTVLSNLQNVKLLRNLCSFTFKLLNIVPLDKHNFGLFCNFINYFSQIGFNSQLCVDLNTIYQNVQYNFEDSIVLKAEDILGFGISFIRGLLDNPSIWVSDLLFSDRDPEITGQAEEYLEKQFFTPQTLNHIMRALILNYLKLTNEELDLWKDDSLKFFLHMKYLSNEVKGNLLREKAKNLLAGIQLRFGEQLDLFCQELVQQYKSLAGISNAETFIKKEAMLQVLEIRLNDDTNIDSLLILQIIGEELKTRDNLIMIQQTYTKNIEILNEILELYRFIVEKYASHASQQQHIVQIVQFLKQIWDFFTEKQGQLKQKEDKNQEEEKEEDEINLALQSIKLPIVEQDPMITQGIYDVGLAQVFYSIQTQNAVLGEFTITLLLVLLRRLNNLDIKRDVQEQIKTLKTTILQTYQTQINEILMNIPIQAEYDEEAFKYFILMEEILLSLNSVGQLDPSNPSFQGFLQQFCQRVIGSFIEKVDTFTVIQHVMGTIRLLMLILRNYPQPDLNKSLADFLKNSIQSKFLSNPDQVEAEEKTQWVSVSAGVVSTLILIQDQFNARNVTEFLISNDTFRNLLINQVSTTEETSVILFATYSLNIIPKEFLNQEIYENVLNIYKNHVESEIENQLNYDFRLNRDLMEINDTEEEGMLFEIPDKSLIESDAKEHVLKSLKDRELEVIRAVSNL</sequence>
<dbReference type="EMBL" id="CCKQ01004477">
    <property type="protein sequence ID" value="CDW75637.1"/>
    <property type="molecule type" value="Genomic_DNA"/>
</dbReference>
<evidence type="ECO:0000313" key="3">
    <source>
        <dbReference type="Proteomes" id="UP000039865"/>
    </source>
</evidence>